<dbReference type="PROSITE" id="PS50106">
    <property type="entry name" value="PDZ"/>
    <property type="match status" value="3"/>
</dbReference>
<feature type="domain" description="ZU5" evidence="4">
    <location>
        <begin position="1088"/>
        <end position="1207"/>
    </location>
</feature>
<dbReference type="Gene3D" id="2.60.220.30">
    <property type="match status" value="1"/>
</dbReference>
<dbReference type="PANTHER" id="PTHR13865:SF28">
    <property type="entry name" value="POLYCHAETOID, ISOFORM O"/>
    <property type="match status" value="1"/>
</dbReference>
<dbReference type="Gene3D" id="2.30.42.10">
    <property type="match status" value="3"/>
</dbReference>
<dbReference type="CDD" id="cd00136">
    <property type="entry name" value="PDZ_canonical"/>
    <property type="match status" value="1"/>
</dbReference>
<dbReference type="InterPro" id="IPR041489">
    <property type="entry name" value="PDZ_6"/>
</dbReference>
<evidence type="ECO:0008006" key="6">
    <source>
        <dbReference type="Google" id="ProtNLM"/>
    </source>
</evidence>
<gene>
    <name evidence="5" type="ORF">TR128198</name>
</gene>
<sequence>MLFNVVLERHPEVGLGLAIKGGNPGEWEGCGAHIVDILPGGPAFGKLRPGDVVIAINGISLEQKTYSEILATLREVDNFATLLVYRRDEEPETGTSSQSLFLPETPVDMKRDCRDPPMHLNAFSPRRTTSMPGFSDVDDPNSWAARRTHASFPVLPCEGTHDAFGSFYCNAGSAASETSEQRRRRANLLKVNLAKKRASEALGVELSGQLIITSIASGGKAERSGLRVGDRVVNLNGIDAAHLSLIDAAYILRRQQSDVTLMRVEHEDGEETLARLYNTESPTRVYENLREPAPPLYHHQHQHHTCCCHTHLAQGRQSVECVHTPMPVGHPRERPPASHTCIISPCVEESEFEERGIIGRCPKLSAADAVHGTQCHSGQTRVVTWIGDRADPIDSFASQPGRFARLTDEVDSSTPVGPFLAHGRTPDGTIPMTAGSTTAATVAMTDSMAEGKHRVVNVTRHPLLGTGIRLIGGNAVGLFISDVNPQSSAAAAGIVPGDEILAINDEKVNDMTKADAALRILGTPVALKLELKRNTTKYFNFLDELLGPGDDFYVRAAFSLSPLTDLASYGADEQVPALPITCGDIFHVTDSLYNGSFSSWLAQRVSPNTSRLGRIPSSEKALKLLRDPLQSSSMATIDLNRDLRSKQSLVDVNRNAQLSQTFAEAPDPIPANPYLRVVKMERFPLPRPIVLYGPLANRARQLLVEASVSEGTEHGSLGERLQFELPPISGKPFEAGGWTEMSAGVIRMSAIQAVMERGNHPLVDLRPSSVEGLIQNGLPPIVLLFTASSIEQIKLILDKQQQQQQSSEDSTVNGRRWKYTKEKSRQLWAEAISLRQTIPHLITDCVPLINSFQEGELDETEWLNNLLSVIRYQQSQPIWVAEGSFVLRKQNATAPMEQQAEPLVLQETDFNSSPKSDTGSRRDAKQSLIWPYKEDSGTQDEAIADWNALEKVKLSALAVNPDVQLTYIESIRPSLLVDTRPTHPQRRGITVDEISQTEPISSFVDGKSDKALMTFPIVPELPIKDDQDDDSDKSTVKGEEGELHGEEDRGDSWFVFDDFPRSYGISRKPLSARNMPCGIISEPRAVVAETSGEFDHIGGKLIIPEHGVMLEVPAGALPEMQTKQTLYLRVYDGKEGACGSDTASESGKPHIVSPLVMCGPKGLQFLKPVVLTLPRFHTHRRDRRGEEIRCWALSVMHAATLTDANSSSENETVPQATRNWHEARPTAPWLAGDRNITTFRDTDIDSDSSAGVTCQIAVN</sequence>
<evidence type="ECO:0000259" key="4">
    <source>
        <dbReference type="PROSITE" id="PS51145"/>
    </source>
</evidence>
<dbReference type="Pfam" id="PF00791">
    <property type="entry name" value="ZU5"/>
    <property type="match status" value="1"/>
</dbReference>
<dbReference type="InterPro" id="IPR036034">
    <property type="entry name" value="PDZ_sf"/>
</dbReference>
<feature type="compositionally biased region" description="Basic and acidic residues" evidence="1">
    <location>
        <begin position="1032"/>
        <end position="1049"/>
    </location>
</feature>
<dbReference type="EMBL" id="GEEE01017546">
    <property type="protein sequence ID" value="JAP45679.1"/>
    <property type="molecule type" value="Transcribed_RNA"/>
</dbReference>
<dbReference type="InterPro" id="IPR008144">
    <property type="entry name" value="Guanylate_kin-like_dom"/>
</dbReference>
<dbReference type="SMART" id="SM00228">
    <property type="entry name" value="PDZ"/>
    <property type="match status" value="3"/>
</dbReference>
<protein>
    <recommendedName>
        <fullName evidence="6">Tight junction protein ZO-3</fullName>
    </recommendedName>
</protein>
<dbReference type="EMBL" id="GEEE01009383">
    <property type="protein sequence ID" value="JAP53842.1"/>
    <property type="molecule type" value="Transcribed_RNA"/>
</dbReference>
<dbReference type="InterPro" id="IPR027417">
    <property type="entry name" value="P-loop_NTPase"/>
</dbReference>
<dbReference type="InterPro" id="IPR001478">
    <property type="entry name" value="PDZ"/>
</dbReference>
<dbReference type="GO" id="GO:0005923">
    <property type="term" value="C:bicellular tight junction"/>
    <property type="evidence" value="ECO:0007669"/>
    <property type="project" value="TreeGrafter"/>
</dbReference>
<dbReference type="GO" id="GO:0050839">
    <property type="term" value="F:cell adhesion molecule binding"/>
    <property type="evidence" value="ECO:0007669"/>
    <property type="project" value="TreeGrafter"/>
</dbReference>
<feature type="region of interest" description="Disordered" evidence="1">
    <location>
        <begin position="1020"/>
        <end position="1049"/>
    </location>
</feature>
<dbReference type="PANTHER" id="PTHR13865">
    <property type="entry name" value="TIGHT JUNCTION PROTEIN"/>
    <property type="match status" value="1"/>
</dbReference>
<feature type="domain" description="PDZ" evidence="3">
    <location>
        <begin position="455"/>
        <end position="535"/>
    </location>
</feature>
<dbReference type="GO" id="GO:0098609">
    <property type="term" value="P:cell-cell adhesion"/>
    <property type="evidence" value="ECO:0007669"/>
    <property type="project" value="TreeGrafter"/>
</dbReference>
<dbReference type="GO" id="GO:0005886">
    <property type="term" value="C:plasma membrane"/>
    <property type="evidence" value="ECO:0007669"/>
    <property type="project" value="TreeGrafter"/>
</dbReference>
<dbReference type="SUPFAM" id="SSF50156">
    <property type="entry name" value="PDZ domain-like"/>
    <property type="match status" value="3"/>
</dbReference>
<feature type="domain" description="PDZ" evidence="3">
    <location>
        <begin position="4"/>
        <end position="88"/>
    </location>
</feature>
<evidence type="ECO:0000259" key="3">
    <source>
        <dbReference type="PROSITE" id="PS50106"/>
    </source>
</evidence>
<feature type="non-terminal residue" evidence="5">
    <location>
        <position position="1259"/>
    </location>
</feature>
<dbReference type="Pfam" id="PF00595">
    <property type="entry name" value="PDZ"/>
    <property type="match status" value="2"/>
</dbReference>
<dbReference type="SMART" id="SM00218">
    <property type="entry name" value="ZU5"/>
    <property type="match status" value="1"/>
</dbReference>
<dbReference type="GO" id="GO:0150105">
    <property type="term" value="P:protein localization to cell-cell junction"/>
    <property type="evidence" value="ECO:0007669"/>
    <property type="project" value="TreeGrafter"/>
</dbReference>
<evidence type="ECO:0000313" key="5">
    <source>
        <dbReference type="EMBL" id="JAP53842.1"/>
    </source>
</evidence>
<dbReference type="AlphaFoldDB" id="A0A0X3PYZ0"/>
<dbReference type="GO" id="GO:0045216">
    <property type="term" value="P:cell-cell junction organization"/>
    <property type="evidence" value="ECO:0007669"/>
    <property type="project" value="TreeGrafter"/>
</dbReference>
<evidence type="ECO:0000256" key="1">
    <source>
        <dbReference type="SAM" id="MobiDB-lite"/>
    </source>
</evidence>
<proteinExistence type="predicted"/>
<dbReference type="EMBL" id="GEEE01010235">
    <property type="protein sequence ID" value="JAP52990.1"/>
    <property type="molecule type" value="Transcribed_RNA"/>
</dbReference>
<feature type="domain" description="PDZ" evidence="3">
    <location>
        <begin position="190"/>
        <end position="267"/>
    </location>
</feature>
<dbReference type="Gene3D" id="3.40.50.300">
    <property type="entry name" value="P-loop containing nucleotide triphosphate hydrolases"/>
    <property type="match status" value="1"/>
</dbReference>
<dbReference type="Pfam" id="PF17820">
    <property type="entry name" value="PDZ_6"/>
    <property type="match status" value="1"/>
</dbReference>
<organism evidence="5">
    <name type="scientific">Schistocephalus solidus</name>
    <name type="common">Tapeworm</name>
    <dbReference type="NCBI Taxonomy" id="70667"/>
    <lineage>
        <taxon>Eukaryota</taxon>
        <taxon>Metazoa</taxon>
        <taxon>Spiralia</taxon>
        <taxon>Lophotrochozoa</taxon>
        <taxon>Platyhelminthes</taxon>
        <taxon>Cestoda</taxon>
        <taxon>Eucestoda</taxon>
        <taxon>Diphyllobothriidea</taxon>
        <taxon>Diphyllobothriidae</taxon>
        <taxon>Schistocephalus</taxon>
    </lineage>
</organism>
<accession>A0A0X3PYZ0</accession>
<dbReference type="InterPro" id="IPR000906">
    <property type="entry name" value="ZU5_dom"/>
</dbReference>
<feature type="domain" description="Guanylate kinase-like" evidence="2">
    <location>
        <begin position="710"/>
        <end position="871"/>
    </location>
</feature>
<dbReference type="PROSITE" id="PS50052">
    <property type="entry name" value="GUANYLATE_KINASE_2"/>
    <property type="match status" value="1"/>
</dbReference>
<dbReference type="PROSITE" id="PS51145">
    <property type="entry name" value="ZU5"/>
    <property type="match status" value="1"/>
</dbReference>
<reference evidence="5" key="1">
    <citation type="submission" date="2016-01" db="EMBL/GenBank/DDBJ databases">
        <title>Reference transcriptome for the parasite Schistocephalus solidus: insights into the molecular evolution of parasitism.</title>
        <authorList>
            <person name="Hebert F.O."/>
            <person name="Grambauer S."/>
            <person name="Barber I."/>
            <person name="Landry C.R."/>
            <person name="Aubin-Horth N."/>
        </authorList>
    </citation>
    <scope>NUCLEOTIDE SEQUENCE</scope>
</reference>
<name>A0A0X3PYZ0_SCHSO</name>
<dbReference type="Gene3D" id="2.30.30.40">
    <property type="entry name" value="SH3 Domains"/>
    <property type="match status" value="1"/>
</dbReference>
<evidence type="ECO:0000259" key="2">
    <source>
        <dbReference type="PROSITE" id="PS50052"/>
    </source>
</evidence>